<feature type="binding site" evidence="14">
    <location>
        <position position="147"/>
    </location>
    <ligand>
        <name>ATP</name>
        <dbReference type="ChEBI" id="CHEBI:30616"/>
    </ligand>
</feature>
<evidence type="ECO:0000256" key="1">
    <source>
        <dbReference type="ARBA" id="ARBA00004496"/>
    </source>
</evidence>
<comment type="catalytic activity">
    <reaction evidence="12 13">
        <text>L-threonine + hydrogencarbonate + ATP = L-threonylcarbamoyladenylate + diphosphate + H2O</text>
        <dbReference type="Rhea" id="RHEA:36407"/>
        <dbReference type="ChEBI" id="CHEBI:15377"/>
        <dbReference type="ChEBI" id="CHEBI:17544"/>
        <dbReference type="ChEBI" id="CHEBI:30616"/>
        <dbReference type="ChEBI" id="CHEBI:33019"/>
        <dbReference type="ChEBI" id="CHEBI:57926"/>
        <dbReference type="ChEBI" id="CHEBI:73682"/>
        <dbReference type="EC" id="2.7.7.87"/>
    </reaction>
</comment>
<dbReference type="PROSITE" id="PS51163">
    <property type="entry name" value="YRDC"/>
    <property type="match status" value="1"/>
</dbReference>
<dbReference type="GO" id="GO:0005737">
    <property type="term" value="C:cytoplasm"/>
    <property type="evidence" value="ECO:0007669"/>
    <property type="project" value="UniProtKB-SubCell"/>
</dbReference>
<comment type="function">
    <text evidence="13">Required for the formation of a threonylcarbamoyl group on adenosine at position 37 (t(6)A37) in tRNAs that read codons beginning with adenine.</text>
</comment>
<dbReference type="Gene3D" id="3.40.50.11030">
    <property type="entry name" value="Threonylcarbamoyl-AMP synthase, C-terminal domain"/>
    <property type="match status" value="1"/>
</dbReference>
<dbReference type="EMBL" id="CP038231">
    <property type="protein sequence ID" value="QDH14282.1"/>
    <property type="molecule type" value="Genomic_DNA"/>
</dbReference>
<dbReference type="OrthoDB" id="9814580at2"/>
<dbReference type="GO" id="GO:0003725">
    <property type="term" value="F:double-stranded RNA binding"/>
    <property type="evidence" value="ECO:0007669"/>
    <property type="project" value="UniProtKB-UniRule"/>
</dbReference>
<protein>
    <recommendedName>
        <fullName evidence="4 13">Threonylcarbamoyl-AMP synthase</fullName>
        <shortName evidence="13">TC-AMP synthase</shortName>
        <ecNumber evidence="3 13">2.7.7.87</ecNumber>
    </recommendedName>
    <alternativeName>
        <fullName evidence="11 13">L-threonylcarbamoyladenylate synthase</fullName>
    </alternativeName>
</protein>
<dbReference type="InterPro" id="IPR050156">
    <property type="entry name" value="TC-AMP_synthase_SUA5"/>
</dbReference>
<evidence type="ECO:0000256" key="8">
    <source>
        <dbReference type="ARBA" id="ARBA00022695"/>
    </source>
</evidence>
<keyword evidence="5 13" id="KW-0963">Cytoplasm</keyword>
<feature type="binding site" evidence="14">
    <location>
        <position position="121"/>
    </location>
    <ligand>
        <name>ATP</name>
        <dbReference type="ChEBI" id="CHEBI:30616"/>
    </ligand>
</feature>
<dbReference type="SUPFAM" id="SSF55821">
    <property type="entry name" value="YrdC/RibB"/>
    <property type="match status" value="1"/>
</dbReference>
<dbReference type="Proteomes" id="UP000318709">
    <property type="component" value="Chromosome"/>
</dbReference>
<feature type="binding site" evidence="14">
    <location>
        <position position="34"/>
    </location>
    <ligand>
        <name>L-threonine</name>
        <dbReference type="ChEBI" id="CHEBI:57926"/>
    </ligand>
</feature>
<dbReference type="GO" id="GO:0006450">
    <property type="term" value="P:regulation of translational fidelity"/>
    <property type="evidence" value="ECO:0007669"/>
    <property type="project" value="TreeGrafter"/>
</dbReference>
<dbReference type="GO" id="GO:0061710">
    <property type="term" value="F:L-threonylcarbamoyladenylate synthase"/>
    <property type="evidence" value="ECO:0007669"/>
    <property type="project" value="UniProtKB-EC"/>
</dbReference>
<keyword evidence="8 13" id="KW-0548">Nucleotidyltransferase</keyword>
<feature type="binding site" evidence="14">
    <location>
        <position position="243"/>
    </location>
    <ligand>
        <name>ATP</name>
        <dbReference type="ChEBI" id="CHEBI:30616"/>
    </ligand>
</feature>
<dbReference type="InterPro" id="IPR038385">
    <property type="entry name" value="Sua5/YwlC_C"/>
</dbReference>
<keyword evidence="10 13" id="KW-0067">ATP-binding</keyword>
<accession>A0A4Y6UA53</accession>
<organism evidence="16 17">
    <name type="scientific">Formicincola oecophyllae</name>
    <dbReference type="NCBI Taxonomy" id="2558361"/>
    <lineage>
        <taxon>Bacteria</taxon>
        <taxon>Pseudomonadati</taxon>
        <taxon>Pseudomonadota</taxon>
        <taxon>Alphaproteobacteria</taxon>
        <taxon>Acetobacterales</taxon>
        <taxon>Acetobacteraceae</taxon>
        <taxon>Formicincola</taxon>
    </lineage>
</organism>
<dbReference type="PANTHER" id="PTHR17490:SF16">
    <property type="entry name" value="THREONYLCARBAMOYL-AMP SYNTHASE"/>
    <property type="match status" value="1"/>
</dbReference>
<feature type="binding site" evidence="14">
    <location>
        <position position="145"/>
    </location>
    <ligand>
        <name>L-threonine</name>
        <dbReference type="ChEBI" id="CHEBI:57926"/>
    </ligand>
</feature>
<dbReference type="InterPro" id="IPR006070">
    <property type="entry name" value="Sua5-like_dom"/>
</dbReference>
<dbReference type="NCBIfam" id="TIGR00057">
    <property type="entry name" value="L-threonylcarbamoyladenylate synthase"/>
    <property type="match status" value="1"/>
</dbReference>
<feature type="binding site" evidence="14">
    <location>
        <position position="61"/>
    </location>
    <ligand>
        <name>ATP</name>
        <dbReference type="ChEBI" id="CHEBI:30616"/>
    </ligand>
</feature>
<dbReference type="InterPro" id="IPR010923">
    <property type="entry name" value="T(6)A37_SUA5"/>
</dbReference>
<evidence type="ECO:0000256" key="12">
    <source>
        <dbReference type="ARBA" id="ARBA00048366"/>
    </source>
</evidence>
<evidence type="ECO:0000256" key="4">
    <source>
        <dbReference type="ARBA" id="ARBA00015492"/>
    </source>
</evidence>
<dbReference type="KEGG" id="swf:E3E12_01535"/>
<evidence type="ECO:0000256" key="10">
    <source>
        <dbReference type="ARBA" id="ARBA00022840"/>
    </source>
</evidence>
<sequence>MSQQTRLLQTDNASLHVAAALLQAGQLVAIPTETVYGLGADATSDQACAGIYTAKGRPSHNPLISHFPHATAALAEARDHFPLRRLAEQLARQFWPGPLTMVVPRHPQSNICQRASAGLPTIAVRVPAPPATRQLLALVGRPIAAPSANRSGRISPLCAQDVQAELQGRLAAIVDGGPAPVGVESTIIDLSGDHPLLLRPGFITPADLEEACATYGGLAHPAPAASASDKGTLTAPGQLTSHYAPTLPVVLGGQVNLQGTLEALLLFGPDEPDGLGVHAGLQGVDQQGRPWWNLSPKADRAQACSRLYAGLRWLDVEGRRLGCGLMRAPALNVLDPDKTGLGLVLADRLRRAAAPRGTTPTSR</sequence>
<gene>
    <name evidence="16" type="ORF">E3E12_01535</name>
</gene>
<comment type="subcellular location">
    <subcellularLocation>
        <location evidence="1 13">Cytoplasm</location>
    </subcellularLocation>
</comment>
<feature type="binding site" evidence="14">
    <location>
        <position position="199"/>
    </location>
    <ligand>
        <name>ATP</name>
        <dbReference type="ChEBI" id="CHEBI:30616"/>
    </ligand>
</feature>
<evidence type="ECO:0000256" key="9">
    <source>
        <dbReference type="ARBA" id="ARBA00022741"/>
    </source>
</evidence>
<evidence type="ECO:0000313" key="16">
    <source>
        <dbReference type="EMBL" id="QDH14282.1"/>
    </source>
</evidence>
<dbReference type="Pfam" id="PF01300">
    <property type="entry name" value="Sua5_yciO_yrdC"/>
    <property type="match status" value="1"/>
</dbReference>
<evidence type="ECO:0000256" key="11">
    <source>
        <dbReference type="ARBA" id="ARBA00029774"/>
    </source>
</evidence>
<dbReference type="Gene3D" id="3.90.870.10">
    <property type="entry name" value="DHBP synthase"/>
    <property type="match status" value="1"/>
</dbReference>
<dbReference type="PIRSF" id="PIRSF004930">
    <property type="entry name" value="Tln_factor_SUA5"/>
    <property type="match status" value="1"/>
</dbReference>
<keyword evidence="6 13" id="KW-0808">Transferase</keyword>
<evidence type="ECO:0000256" key="7">
    <source>
        <dbReference type="ARBA" id="ARBA00022694"/>
    </source>
</evidence>
<evidence type="ECO:0000256" key="13">
    <source>
        <dbReference type="PIRNR" id="PIRNR004930"/>
    </source>
</evidence>
<dbReference type="GO" id="GO:0005524">
    <property type="term" value="F:ATP binding"/>
    <property type="evidence" value="ECO:0007669"/>
    <property type="project" value="UniProtKB-UniRule"/>
</dbReference>
<feature type="binding site" evidence="14">
    <location>
        <position position="66"/>
    </location>
    <ligand>
        <name>L-threonine</name>
        <dbReference type="ChEBI" id="CHEBI:57926"/>
    </ligand>
</feature>
<keyword evidence="17" id="KW-1185">Reference proteome</keyword>
<feature type="domain" description="YrdC-like" evidence="15">
    <location>
        <begin position="12"/>
        <end position="203"/>
    </location>
</feature>
<feature type="binding site" evidence="14">
    <location>
        <position position="125"/>
    </location>
    <ligand>
        <name>L-threonine</name>
        <dbReference type="ChEBI" id="CHEBI:57926"/>
    </ligand>
</feature>
<dbReference type="AlphaFoldDB" id="A0A4Y6UA53"/>
<dbReference type="GO" id="GO:0008033">
    <property type="term" value="P:tRNA processing"/>
    <property type="evidence" value="ECO:0007669"/>
    <property type="project" value="UniProtKB-KW"/>
</dbReference>
<proteinExistence type="inferred from homology"/>
<name>A0A4Y6UA53_9PROT</name>
<reference evidence="16 17" key="1">
    <citation type="submission" date="2019-03" db="EMBL/GenBank/DDBJ databases">
        <title>The complete genome sequence of Swingsia_sp. F3b2 LMG30590(T).</title>
        <authorList>
            <person name="Chua K.-O."/>
            <person name="Chan K.-G."/>
            <person name="See-Too W.-S."/>
        </authorList>
    </citation>
    <scope>NUCLEOTIDE SEQUENCE [LARGE SCALE GENOMIC DNA]</scope>
    <source>
        <strain evidence="16 17">F3b2</strain>
    </source>
</reference>
<evidence type="ECO:0000256" key="6">
    <source>
        <dbReference type="ARBA" id="ARBA00022679"/>
    </source>
</evidence>
<evidence type="ECO:0000256" key="14">
    <source>
        <dbReference type="PIRSR" id="PIRSR004930-1"/>
    </source>
</evidence>
<dbReference type="GO" id="GO:0000049">
    <property type="term" value="F:tRNA binding"/>
    <property type="evidence" value="ECO:0007669"/>
    <property type="project" value="TreeGrafter"/>
</dbReference>
<evidence type="ECO:0000256" key="3">
    <source>
        <dbReference type="ARBA" id="ARBA00012584"/>
    </source>
</evidence>
<evidence type="ECO:0000259" key="15">
    <source>
        <dbReference type="PROSITE" id="PS51163"/>
    </source>
</evidence>
<dbReference type="InterPro" id="IPR017945">
    <property type="entry name" value="DHBP_synth_RibB-like_a/b_dom"/>
</dbReference>
<comment type="similarity">
    <text evidence="2 13">Belongs to the SUA5 family.</text>
</comment>
<keyword evidence="9 13" id="KW-0547">Nucleotide-binding</keyword>
<feature type="binding site" evidence="14">
    <location>
        <position position="155"/>
    </location>
    <ligand>
        <name>ATP</name>
        <dbReference type="ChEBI" id="CHEBI:30616"/>
    </ligand>
</feature>
<evidence type="ECO:0000256" key="2">
    <source>
        <dbReference type="ARBA" id="ARBA00007663"/>
    </source>
</evidence>
<feature type="binding site" evidence="14">
    <location>
        <position position="185"/>
    </location>
    <ligand>
        <name>L-threonine</name>
        <dbReference type="ChEBI" id="CHEBI:57926"/>
    </ligand>
</feature>
<feature type="binding site" evidence="14">
    <location>
        <position position="57"/>
    </location>
    <ligand>
        <name>ATP</name>
        <dbReference type="ChEBI" id="CHEBI:30616"/>
    </ligand>
</feature>
<keyword evidence="7 13" id="KW-0819">tRNA processing</keyword>
<evidence type="ECO:0000313" key="17">
    <source>
        <dbReference type="Proteomes" id="UP000318709"/>
    </source>
</evidence>
<dbReference type="InterPro" id="IPR005145">
    <property type="entry name" value="Sua5_C"/>
</dbReference>
<dbReference type="EC" id="2.7.7.87" evidence="3 13"/>
<dbReference type="Pfam" id="PF03481">
    <property type="entry name" value="Sua5_C"/>
    <property type="match status" value="1"/>
</dbReference>
<evidence type="ECO:0000256" key="5">
    <source>
        <dbReference type="ARBA" id="ARBA00022490"/>
    </source>
</evidence>
<dbReference type="PANTHER" id="PTHR17490">
    <property type="entry name" value="SUA5"/>
    <property type="match status" value="1"/>
</dbReference>